<protein>
    <submittedName>
        <fullName evidence="2">Uncharacterized protein</fullName>
    </submittedName>
</protein>
<sequence>MLSLSNSNKAKSRNASYMIMSSEIEAEYVDVGKSFNADNKDTSFVFKEDSANSSSKGFTRIKGRRRKEGEEKNWRREYNYRRPSASTVSYSQEFRKDSCSSTISLW</sequence>
<reference evidence="2 3" key="1">
    <citation type="submission" date="2024-11" db="EMBL/GenBank/DDBJ databases">
        <title>A near-complete genome assembly of Cinchona calisaya.</title>
        <authorList>
            <person name="Lian D.C."/>
            <person name="Zhao X.W."/>
            <person name="Wei L."/>
        </authorList>
    </citation>
    <scope>NUCLEOTIDE SEQUENCE [LARGE SCALE GENOMIC DNA]</scope>
    <source>
        <tissue evidence="2">Nenye</tissue>
    </source>
</reference>
<dbReference type="EMBL" id="JBJUIK010000010">
    <property type="protein sequence ID" value="KAL3516778.1"/>
    <property type="molecule type" value="Genomic_DNA"/>
</dbReference>
<evidence type="ECO:0000256" key="1">
    <source>
        <dbReference type="SAM" id="MobiDB-lite"/>
    </source>
</evidence>
<gene>
    <name evidence="2" type="ORF">ACH5RR_023680</name>
</gene>
<dbReference type="AlphaFoldDB" id="A0ABD2ZBE6"/>
<organism evidence="2 3">
    <name type="scientific">Cinchona calisaya</name>
    <dbReference type="NCBI Taxonomy" id="153742"/>
    <lineage>
        <taxon>Eukaryota</taxon>
        <taxon>Viridiplantae</taxon>
        <taxon>Streptophyta</taxon>
        <taxon>Embryophyta</taxon>
        <taxon>Tracheophyta</taxon>
        <taxon>Spermatophyta</taxon>
        <taxon>Magnoliopsida</taxon>
        <taxon>eudicotyledons</taxon>
        <taxon>Gunneridae</taxon>
        <taxon>Pentapetalae</taxon>
        <taxon>asterids</taxon>
        <taxon>lamiids</taxon>
        <taxon>Gentianales</taxon>
        <taxon>Rubiaceae</taxon>
        <taxon>Cinchonoideae</taxon>
        <taxon>Cinchoneae</taxon>
        <taxon>Cinchona</taxon>
    </lineage>
</organism>
<evidence type="ECO:0000313" key="3">
    <source>
        <dbReference type="Proteomes" id="UP001630127"/>
    </source>
</evidence>
<keyword evidence="3" id="KW-1185">Reference proteome</keyword>
<evidence type="ECO:0000313" key="2">
    <source>
        <dbReference type="EMBL" id="KAL3516778.1"/>
    </source>
</evidence>
<feature type="region of interest" description="Disordered" evidence="1">
    <location>
        <begin position="53"/>
        <end position="72"/>
    </location>
</feature>
<name>A0ABD2ZBE6_9GENT</name>
<dbReference type="Proteomes" id="UP001630127">
    <property type="component" value="Unassembled WGS sequence"/>
</dbReference>
<comment type="caution">
    <text evidence="2">The sequence shown here is derived from an EMBL/GenBank/DDBJ whole genome shotgun (WGS) entry which is preliminary data.</text>
</comment>
<accession>A0ABD2ZBE6</accession>
<proteinExistence type="predicted"/>